<dbReference type="OrthoDB" id="1935484at2759"/>
<comment type="caution">
    <text evidence="6">The sequence shown here is derived from an EMBL/GenBank/DDBJ whole genome shotgun (WGS) entry which is preliminary data.</text>
</comment>
<keyword evidence="5" id="KW-0472">Membrane</keyword>
<keyword evidence="2" id="KW-0813">Transport</keyword>
<dbReference type="PANTHER" id="PTHR43791:SF29">
    <property type="entry name" value="MAJOR FACILITATOR SUPERFAMILY (MFS) PROFILE DOMAIN-CONTAINING PROTEIN"/>
    <property type="match status" value="1"/>
</dbReference>
<evidence type="ECO:0000256" key="2">
    <source>
        <dbReference type="ARBA" id="ARBA00022448"/>
    </source>
</evidence>
<dbReference type="SUPFAM" id="SSF103473">
    <property type="entry name" value="MFS general substrate transporter"/>
    <property type="match status" value="1"/>
</dbReference>
<keyword evidence="4" id="KW-1133">Transmembrane helix</keyword>
<sequence>MAAPIIAQAVEPTIAAYTIDSDKSTRDLKQSLSSSESLASFDEKNPFSDPKIAAHWRQVYEDSNYESRSAFDPDFQWTAAEEKKLVRKLDWRVCLFACVAFFALQVDRGNLAQAVSDNFLSDLSLSTNDYNNGNTIFKVSFLLAEIPSQLTSKSLVSLLDRDANVGLIADYCGTSSI</sequence>
<evidence type="ECO:0000256" key="1">
    <source>
        <dbReference type="ARBA" id="ARBA00004141"/>
    </source>
</evidence>
<dbReference type="InParanoid" id="A0A1V8TNR3"/>
<evidence type="ECO:0000256" key="3">
    <source>
        <dbReference type="ARBA" id="ARBA00022692"/>
    </source>
</evidence>
<reference evidence="7" key="1">
    <citation type="submission" date="2017-03" db="EMBL/GenBank/DDBJ databases">
        <title>Genomes of endolithic fungi from Antarctica.</title>
        <authorList>
            <person name="Coleine C."/>
            <person name="Masonjones S."/>
            <person name="Stajich J.E."/>
        </authorList>
    </citation>
    <scope>NUCLEOTIDE SEQUENCE [LARGE SCALE GENOMIC DNA]</scope>
    <source>
        <strain evidence="7">CCFEE 5527</strain>
    </source>
</reference>
<dbReference type="Gene3D" id="1.20.1250.20">
    <property type="entry name" value="MFS general substrate transporter like domains"/>
    <property type="match status" value="1"/>
</dbReference>
<dbReference type="InterPro" id="IPR036259">
    <property type="entry name" value="MFS_trans_sf"/>
</dbReference>
<dbReference type="PANTHER" id="PTHR43791">
    <property type="entry name" value="PERMEASE-RELATED"/>
    <property type="match status" value="1"/>
</dbReference>
<protein>
    <recommendedName>
        <fullName evidence="8">Major facilitator superfamily (MFS) profile domain-containing protein</fullName>
    </recommendedName>
</protein>
<dbReference type="GO" id="GO:0016020">
    <property type="term" value="C:membrane"/>
    <property type="evidence" value="ECO:0007669"/>
    <property type="project" value="UniProtKB-SubCell"/>
</dbReference>
<evidence type="ECO:0000313" key="7">
    <source>
        <dbReference type="Proteomes" id="UP000192596"/>
    </source>
</evidence>
<evidence type="ECO:0000313" key="6">
    <source>
        <dbReference type="EMBL" id="OQO13005.1"/>
    </source>
</evidence>
<dbReference type="STRING" id="1507870.A0A1V8TNR3"/>
<dbReference type="Proteomes" id="UP000192596">
    <property type="component" value="Unassembled WGS sequence"/>
</dbReference>
<accession>A0A1V8TNR3</accession>
<evidence type="ECO:0000256" key="4">
    <source>
        <dbReference type="ARBA" id="ARBA00022989"/>
    </source>
</evidence>
<dbReference type="AlphaFoldDB" id="A0A1V8TNR3"/>
<keyword evidence="3" id="KW-0812">Transmembrane</keyword>
<gene>
    <name evidence="6" type="ORF">B0A48_02469</name>
</gene>
<organism evidence="6 7">
    <name type="scientific">Cryoendolithus antarcticus</name>
    <dbReference type="NCBI Taxonomy" id="1507870"/>
    <lineage>
        <taxon>Eukaryota</taxon>
        <taxon>Fungi</taxon>
        <taxon>Dikarya</taxon>
        <taxon>Ascomycota</taxon>
        <taxon>Pezizomycotina</taxon>
        <taxon>Dothideomycetes</taxon>
        <taxon>Dothideomycetidae</taxon>
        <taxon>Cladosporiales</taxon>
        <taxon>Cladosporiaceae</taxon>
        <taxon>Cryoendolithus</taxon>
    </lineage>
</organism>
<evidence type="ECO:0000256" key="5">
    <source>
        <dbReference type="ARBA" id="ARBA00023136"/>
    </source>
</evidence>
<dbReference type="GO" id="GO:0022857">
    <property type="term" value="F:transmembrane transporter activity"/>
    <property type="evidence" value="ECO:0007669"/>
    <property type="project" value="TreeGrafter"/>
</dbReference>
<comment type="subcellular location">
    <subcellularLocation>
        <location evidence="1">Membrane</location>
        <topology evidence="1">Multi-pass membrane protein</topology>
    </subcellularLocation>
</comment>
<proteinExistence type="predicted"/>
<name>A0A1V8TNR3_9PEZI</name>
<keyword evidence="7" id="KW-1185">Reference proteome</keyword>
<evidence type="ECO:0008006" key="8">
    <source>
        <dbReference type="Google" id="ProtNLM"/>
    </source>
</evidence>
<dbReference type="EMBL" id="NAJO01000004">
    <property type="protein sequence ID" value="OQO13005.1"/>
    <property type="molecule type" value="Genomic_DNA"/>
</dbReference>